<feature type="compositionally biased region" description="Low complexity" evidence="1">
    <location>
        <begin position="103"/>
        <end position="120"/>
    </location>
</feature>
<organism evidence="2 3">
    <name type="scientific">Terriglobus albidus</name>
    <dbReference type="NCBI Taxonomy" id="1592106"/>
    <lineage>
        <taxon>Bacteria</taxon>
        <taxon>Pseudomonadati</taxon>
        <taxon>Acidobacteriota</taxon>
        <taxon>Terriglobia</taxon>
        <taxon>Terriglobales</taxon>
        <taxon>Acidobacteriaceae</taxon>
        <taxon>Terriglobus</taxon>
    </lineage>
</organism>
<reference evidence="2 3" key="1">
    <citation type="submission" date="2019-08" db="EMBL/GenBank/DDBJ databases">
        <title>Complete genome sequence of Terriglobus albidus strain ORNL.</title>
        <authorList>
            <person name="Podar M."/>
        </authorList>
    </citation>
    <scope>NUCLEOTIDE SEQUENCE [LARGE SCALE GENOMIC DNA]</scope>
    <source>
        <strain evidence="2 3">ORNL</strain>
    </source>
</reference>
<dbReference type="EMBL" id="CP042806">
    <property type="protein sequence ID" value="QEE30116.1"/>
    <property type="molecule type" value="Genomic_DNA"/>
</dbReference>
<feature type="region of interest" description="Disordered" evidence="1">
    <location>
        <begin position="9"/>
        <end position="219"/>
    </location>
</feature>
<feature type="compositionally biased region" description="Basic and acidic residues" evidence="1">
    <location>
        <begin position="121"/>
        <end position="134"/>
    </location>
</feature>
<accession>A0A5B9EJ19</accession>
<dbReference type="Proteomes" id="UP000321820">
    <property type="component" value="Chromosome"/>
</dbReference>
<dbReference type="SUPFAM" id="SSF55166">
    <property type="entry name" value="Hedgehog/DD-peptidase"/>
    <property type="match status" value="1"/>
</dbReference>
<proteinExistence type="predicted"/>
<keyword evidence="3" id="KW-1185">Reference proteome</keyword>
<dbReference type="AlphaFoldDB" id="A0A5B9EJ19"/>
<name>A0A5B9EJ19_9BACT</name>
<feature type="compositionally biased region" description="Basic and acidic residues" evidence="1">
    <location>
        <begin position="206"/>
        <end position="218"/>
    </location>
</feature>
<dbReference type="KEGG" id="talb:FTW19_20300"/>
<feature type="compositionally biased region" description="Basic and acidic residues" evidence="1">
    <location>
        <begin position="74"/>
        <end position="87"/>
    </location>
</feature>
<evidence type="ECO:0000313" key="3">
    <source>
        <dbReference type="Proteomes" id="UP000321820"/>
    </source>
</evidence>
<feature type="compositionally biased region" description="Low complexity" evidence="1">
    <location>
        <begin position="24"/>
        <end position="55"/>
    </location>
</feature>
<dbReference type="OrthoDB" id="105479at2"/>
<dbReference type="InterPro" id="IPR043769">
    <property type="entry name" value="DUF5715"/>
</dbReference>
<evidence type="ECO:0000313" key="2">
    <source>
        <dbReference type="EMBL" id="QEE30116.1"/>
    </source>
</evidence>
<feature type="compositionally biased region" description="Basic and acidic residues" evidence="1">
    <location>
        <begin position="141"/>
        <end position="161"/>
    </location>
</feature>
<evidence type="ECO:0000256" key="1">
    <source>
        <dbReference type="SAM" id="MobiDB-lite"/>
    </source>
</evidence>
<feature type="region of interest" description="Disordered" evidence="1">
    <location>
        <begin position="432"/>
        <end position="454"/>
    </location>
</feature>
<gene>
    <name evidence="2" type="ORF">FTW19_20300</name>
</gene>
<protein>
    <submittedName>
        <fullName evidence="2">Uncharacterized protein</fullName>
    </submittedName>
</protein>
<sequence>MFLLVAAVAGQLPAQPTSKKPGKKPAAGSPAVRSTTRPSASATAKPKAVAPATRTGHSPVDEAGNRAAAAAAAERVHAWLRDHHEVVADDAPSPSPVAKPVHKPVATASVPAASAKPAAPAKDDGQKATTEDFLKAAQQRKSLEQKHPPAETEAPEPEKTTHLPPKAEAPAPVVHVSQTEDAEESQPAEPAVGPAERPKLTPAKTESARKPAIEERAASELPAPPVLAVKRTELVEESPAAALPQPKLTFRRGRLIVPAPLLGSHAILVRQNIVADRYGLERVQDDADLVRLRKAKQLIALPDNKVMQVDDRLEADRRYARPWAVKFLNDLGRAHYERFHGPLQVNSAVRTVEFQQRLLRTNGNAAPAEGDTASPHLTGQAVDLAKHGLSMTEIAWLRAYLLPLVQEGKIDVEEEFQQACFHISIYKNYMPEPKTKEKPSKSRLPKASLATALP</sequence>
<dbReference type="Pfam" id="PF18979">
    <property type="entry name" value="DUF5715"/>
    <property type="match status" value="1"/>
</dbReference>
<dbReference type="InterPro" id="IPR009045">
    <property type="entry name" value="Zn_M74/Hedgehog-like"/>
</dbReference>